<keyword evidence="2 6" id="KW-0812">Transmembrane</keyword>
<feature type="transmembrane region" description="Helical" evidence="6">
    <location>
        <begin position="290"/>
        <end position="308"/>
    </location>
</feature>
<feature type="transmembrane region" description="Helical" evidence="6">
    <location>
        <begin position="151"/>
        <end position="169"/>
    </location>
</feature>
<dbReference type="EMBL" id="BEYU01000134">
    <property type="protein sequence ID" value="GBG32871.1"/>
    <property type="molecule type" value="Genomic_DNA"/>
</dbReference>
<dbReference type="InterPro" id="IPR037185">
    <property type="entry name" value="EmrE-like"/>
</dbReference>
<evidence type="ECO:0000256" key="5">
    <source>
        <dbReference type="SAM" id="MobiDB-lite"/>
    </source>
</evidence>
<feature type="transmembrane region" description="Helical" evidence="6">
    <location>
        <begin position="113"/>
        <end position="131"/>
    </location>
</feature>
<evidence type="ECO:0000256" key="6">
    <source>
        <dbReference type="SAM" id="Phobius"/>
    </source>
</evidence>
<evidence type="ECO:0000256" key="2">
    <source>
        <dbReference type="ARBA" id="ARBA00022692"/>
    </source>
</evidence>
<feature type="compositionally biased region" description="Polar residues" evidence="5">
    <location>
        <begin position="354"/>
        <end position="382"/>
    </location>
</feature>
<comment type="subcellular location">
    <subcellularLocation>
        <location evidence="1">Membrane</location>
        <topology evidence="1">Multi-pass membrane protein</topology>
    </subcellularLocation>
</comment>
<reference evidence="7 8" key="1">
    <citation type="submission" date="2017-12" db="EMBL/GenBank/DDBJ databases">
        <title>Sequencing, de novo assembly and annotation of complete genome of a new Thraustochytrid species, strain FCC1311.</title>
        <authorList>
            <person name="Sedici K."/>
            <person name="Godart F."/>
            <person name="Aiese Cigliano R."/>
            <person name="Sanseverino W."/>
            <person name="Barakat M."/>
            <person name="Ortet P."/>
            <person name="Marechal E."/>
            <person name="Cagnac O."/>
            <person name="Amato A."/>
        </authorList>
    </citation>
    <scope>NUCLEOTIDE SEQUENCE [LARGE SCALE GENOMIC DNA]</scope>
</reference>
<dbReference type="PANTHER" id="PTHR12570:SF9">
    <property type="entry name" value="MAGNESIUM TRANSPORTER NIPA8-RELATED"/>
    <property type="match status" value="1"/>
</dbReference>
<feature type="transmembrane region" description="Helical" evidence="6">
    <location>
        <begin position="189"/>
        <end position="207"/>
    </location>
</feature>
<dbReference type="InterPro" id="IPR008521">
    <property type="entry name" value="Mg_trans_NIPA"/>
</dbReference>
<name>A0A2R5GWT5_9STRA</name>
<evidence type="ECO:0000313" key="7">
    <source>
        <dbReference type="EMBL" id="GBG32871.1"/>
    </source>
</evidence>
<dbReference type="OrthoDB" id="165382at2759"/>
<evidence type="ECO:0000256" key="4">
    <source>
        <dbReference type="ARBA" id="ARBA00023136"/>
    </source>
</evidence>
<feature type="transmembrane region" description="Helical" evidence="6">
    <location>
        <begin position="85"/>
        <end position="104"/>
    </location>
</feature>
<dbReference type="GO" id="GO:0016020">
    <property type="term" value="C:membrane"/>
    <property type="evidence" value="ECO:0007669"/>
    <property type="project" value="UniProtKB-SubCell"/>
</dbReference>
<dbReference type="FunCoup" id="A0A2R5GWT5">
    <property type="interactions" value="39"/>
</dbReference>
<keyword evidence="4 6" id="KW-0472">Membrane</keyword>
<dbReference type="Pfam" id="PF05653">
    <property type="entry name" value="Mg_trans_NIPA"/>
    <property type="match status" value="1"/>
</dbReference>
<dbReference type="SUPFAM" id="SSF103481">
    <property type="entry name" value="Multidrug resistance efflux transporter EmrE"/>
    <property type="match status" value="1"/>
</dbReference>
<dbReference type="PANTHER" id="PTHR12570">
    <property type="match status" value="1"/>
</dbReference>
<feature type="transmembrane region" description="Helical" evidence="6">
    <location>
        <begin position="227"/>
        <end position="246"/>
    </location>
</feature>
<keyword evidence="3 6" id="KW-1133">Transmembrane helix</keyword>
<evidence type="ECO:0000256" key="3">
    <source>
        <dbReference type="ARBA" id="ARBA00022989"/>
    </source>
</evidence>
<feature type="transmembrane region" description="Helical" evidence="6">
    <location>
        <begin position="59"/>
        <end position="79"/>
    </location>
</feature>
<dbReference type="AlphaFoldDB" id="A0A2R5GWT5"/>
<evidence type="ECO:0000256" key="1">
    <source>
        <dbReference type="ARBA" id="ARBA00004141"/>
    </source>
</evidence>
<feature type="region of interest" description="Disordered" evidence="5">
    <location>
        <begin position="313"/>
        <end position="382"/>
    </location>
</feature>
<sequence>MEWSNSLDYRMLSDGFVVAIGVLLAMAASFVTCLGLNLQKYALCLPQNADVNPWRQPRWVMGFLCVLVGSIIDFVAFGLAPQSLLAPLAALSLIWNLGMANYMLDEQHTSTDIKAVCLIFVGTALTVVFANHEEKEYPFETLLALYNEERMAVYGVTVPILLAIHYGMIKIASSPNVPFTSQQAKTCEMVGYAGFAGIVGGQSVLFAKSTMELIKDATHGDDVFLHIETYIVIVLMAVCLLTQITFLNGGLKRYDSLFVVPVYQSYWIISGVTGGLVYFGEWQDFSTGQMVMFILGTLITLGGMLVLTTKEHKSDDDSCDDDSDGYLPVPKPSARTASSRSLAETDTLGIDLPSLNSSYRRSRTGSSDAESSVSLNTAATNV</sequence>
<comment type="caution">
    <text evidence="7">The sequence shown here is derived from an EMBL/GenBank/DDBJ whole genome shotgun (WGS) entry which is preliminary data.</text>
</comment>
<gene>
    <name evidence="7" type="ORF">FCC1311_090962</name>
</gene>
<feature type="transmembrane region" description="Helical" evidence="6">
    <location>
        <begin position="258"/>
        <end position="278"/>
    </location>
</feature>
<keyword evidence="8" id="KW-1185">Reference proteome</keyword>
<organism evidence="7 8">
    <name type="scientific">Hondaea fermentalgiana</name>
    <dbReference type="NCBI Taxonomy" id="2315210"/>
    <lineage>
        <taxon>Eukaryota</taxon>
        <taxon>Sar</taxon>
        <taxon>Stramenopiles</taxon>
        <taxon>Bigyra</taxon>
        <taxon>Labyrinthulomycetes</taxon>
        <taxon>Thraustochytrida</taxon>
        <taxon>Thraustochytriidae</taxon>
        <taxon>Hondaea</taxon>
    </lineage>
</organism>
<dbReference type="Proteomes" id="UP000241890">
    <property type="component" value="Unassembled WGS sequence"/>
</dbReference>
<accession>A0A2R5GWT5</accession>
<evidence type="ECO:0000313" key="8">
    <source>
        <dbReference type="Proteomes" id="UP000241890"/>
    </source>
</evidence>
<feature type="compositionally biased region" description="Polar residues" evidence="5">
    <location>
        <begin position="335"/>
        <end position="344"/>
    </location>
</feature>
<protein>
    <submittedName>
        <fullName evidence="7">Magnesium transporter NIPA2</fullName>
    </submittedName>
</protein>
<proteinExistence type="predicted"/>
<dbReference type="GO" id="GO:0015095">
    <property type="term" value="F:magnesium ion transmembrane transporter activity"/>
    <property type="evidence" value="ECO:0007669"/>
    <property type="project" value="InterPro"/>
</dbReference>
<feature type="transmembrane region" description="Helical" evidence="6">
    <location>
        <begin position="16"/>
        <end position="38"/>
    </location>
</feature>
<dbReference type="InParanoid" id="A0A2R5GWT5"/>